<dbReference type="GO" id="GO:0016020">
    <property type="term" value="C:membrane"/>
    <property type="evidence" value="ECO:0007669"/>
    <property type="project" value="UniProtKB-SubCell"/>
</dbReference>
<dbReference type="RefSeq" id="NP_504823.2">
    <property type="nucleotide sequence ID" value="NM_072422.6"/>
</dbReference>
<evidence type="ECO:0000313" key="10">
    <source>
        <dbReference type="EMBL" id="CCD64423.1"/>
    </source>
</evidence>
<feature type="transmembrane region" description="Helical" evidence="8">
    <location>
        <begin position="67"/>
        <end position="87"/>
    </location>
</feature>
<reference evidence="10 11" key="1">
    <citation type="journal article" date="1998" name="Science">
        <title>Genome sequence of the nematode C. elegans: a platform for investigating biology.</title>
        <authorList>
            <consortium name="The C. elegans sequencing consortium"/>
            <person name="Sulson J.E."/>
            <person name="Waterston R."/>
        </authorList>
    </citation>
    <scope>NUCLEOTIDE SEQUENCE [LARGE SCALE GENOMIC DNA]</scope>
    <source>
        <strain evidence="10 11">Bristol N2</strain>
    </source>
</reference>
<dbReference type="PANTHER" id="PTHR11101:SF49">
    <property type="entry name" value="PHOSPHATE TRANSPORTER"/>
    <property type="match status" value="1"/>
</dbReference>
<evidence type="ECO:0000256" key="2">
    <source>
        <dbReference type="ARBA" id="ARBA00009916"/>
    </source>
</evidence>
<dbReference type="PIR" id="T32488">
    <property type="entry name" value="T32488"/>
</dbReference>
<dbReference type="AlphaFoldDB" id="O17404"/>
<dbReference type="STRING" id="6239.F09G2.3.1"/>
<evidence type="ECO:0000256" key="5">
    <source>
        <dbReference type="ARBA" id="ARBA00022692"/>
    </source>
</evidence>
<dbReference type="GeneID" id="179104"/>
<feature type="compositionally biased region" description="Polar residues" evidence="9">
    <location>
        <begin position="296"/>
        <end position="312"/>
    </location>
</feature>
<dbReference type="Bgee" id="WBGene00017312">
    <property type="expression patterns" value="Expressed in adult organism and 1 other cell type or tissue"/>
</dbReference>
<evidence type="ECO:0000313" key="11">
    <source>
        <dbReference type="Proteomes" id="UP000001940"/>
    </source>
</evidence>
<dbReference type="InParanoid" id="O17404"/>
<dbReference type="PANTHER" id="PTHR11101">
    <property type="entry name" value="PHOSPHATE TRANSPORTER"/>
    <property type="match status" value="1"/>
</dbReference>
<dbReference type="Pfam" id="PF01384">
    <property type="entry name" value="PHO4"/>
    <property type="match status" value="1"/>
</dbReference>
<dbReference type="eggNOG" id="KOG2493">
    <property type="taxonomic scope" value="Eukaryota"/>
</dbReference>
<organism evidence="10 11">
    <name type="scientific">Caenorhabditis elegans</name>
    <dbReference type="NCBI Taxonomy" id="6239"/>
    <lineage>
        <taxon>Eukaryota</taxon>
        <taxon>Metazoa</taxon>
        <taxon>Ecdysozoa</taxon>
        <taxon>Nematoda</taxon>
        <taxon>Chromadorea</taxon>
        <taxon>Rhabditida</taxon>
        <taxon>Rhabditina</taxon>
        <taxon>Rhabditomorpha</taxon>
        <taxon>Rhabditoidea</taxon>
        <taxon>Rhabditidae</taxon>
        <taxon>Peloderinae</taxon>
        <taxon>Caenorhabditis</taxon>
    </lineage>
</organism>
<comment type="similarity">
    <text evidence="2 8">Belongs to the inorganic phosphate transporter (PiT) (TC 2.A.20) family.</text>
</comment>
<dbReference type="HOGENOM" id="CLU_015355_3_1_1"/>
<feature type="transmembrane region" description="Helical" evidence="8">
    <location>
        <begin position="197"/>
        <end position="220"/>
    </location>
</feature>
<comment type="function">
    <text evidence="8">Sodium-phosphate symporter.</text>
</comment>
<evidence type="ECO:0000256" key="6">
    <source>
        <dbReference type="ARBA" id="ARBA00022989"/>
    </source>
</evidence>
<dbReference type="PhylomeDB" id="O17404"/>
<dbReference type="Reactome" id="R-CEL-427652">
    <property type="pathway name" value="Sodium-coupled phosphate cotransporters"/>
</dbReference>
<dbReference type="GO" id="GO:0005315">
    <property type="term" value="F:phosphate transmembrane transporter activity"/>
    <property type="evidence" value="ECO:0000318"/>
    <property type="project" value="GO_Central"/>
</dbReference>
<keyword evidence="11" id="KW-1185">Reference proteome</keyword>
<feature type="transmembrane region" description="Helical" evidence="8">
    <location>
        <begin position="479"/>
        <end position="499"/>
    </location>
</feature>
<feature type="transmembrane region" description="Helical" evidence="8">
    <location>
        <begin position="232"/>
        <end position="255"/>
    </location>
</feature>
<feature type="transmembrane region" description="Helical" evidence="8">
    <location>
        <begin position="164"/>
        <end position="185"/>
    </location>
</feature>
<comment type="subcellular location">
    <subcellularLocation>
        <location evidence="1 8">Membrane</location>
        <topology evidence="1 8">Multi-pass membrane protein</topology>
    </subcellularLocation>
</comment>
<protein>
    <recommendedName>
        <fullName evidence="8">Phosphate transporter</fullName>
    </recommendedName>
</protein>
<dbReference type="AGR" id="WB:WBGene00017312"/>
<evidence type="ECO:0000256" key="9">
    <source>
        <dbReference type="SAM" id="MobiDB-lite"/>
    </source>
</evidence>
<evidence type="ECO:0000256" key="1">
    <source>
        <dbReference type="ARBA" id="ARBA00004141"/>
    </source>
</evidence>
<keyword evidence="6 8" id="KW-1133">Transmembrane helix</keyword>
<evidence type="ECO:0000313" key="12">
    <source>
        <dbReference type="WormBase" id="F09G2.3"/>
    </source>
</evidence>
<feature type="transmembrane region" description="Helical" evidence="8">
    <location>
        <begin position="26"/>
        <end position="46"/>
    </location>
</feature>
<dbReference type="WormBase" id="F09G2.3">
    <property type="protein sequence ID" value="CE32858"/>
    <property type="gene ID" value="WBGene00017312"/>
    <property type="gene designation" value="pitr-5"/>
</dbReference>
<dbReference type="EMBL" id="BX284605">
    <property type="protein sequence ID" value="CCD64423.1"/>
    <property type="molecule type" value="Genomic_DNA"/>
</dbReference>
<keyword evidence="7 8" id="KW-0472">Membrane</keyword>
<dbReference type="KEGG" id="cel:CELE_F09G2.3"/>
<dbReference type="OMA" id="TPPPWWI"/>
<evidence type="ECO:0000256" key="3">
    <source>
        <dbReference type="ARBA" id="ARBA00022448"/>
    </source>
</evidence>
<keyword evidence="5 8" id="KW-0812">Transmembrane</keyword>
<dbReference type="PaxDb" id="6239-F09G2.3"/>
<dbReference type="OrthoDB" id="260807at2759"/>
<dbReference type="Proteomes" id="UP000001940">
    <property type="component" value="Chromosome V"/>
</dbReference>
<sequence length="509" mass="54783">MLNVLLDVVTTTLASAINLEDFRHCFLWALIVGICLAFLLGFGMGANDVANAFGTSVGSKALTLFQAYCLATIFETLGAVLVGYNVIDTMRRGVVDVAVYNNSAGDFMVGQVAVLGGTATWLLIATCLQLPVSTTHAVVGATLGFSIACKGFQGIQWMKVVNIVASWFISPIFAGTVSLILYLFVDHVILRTSNPVANGLMWLPIFYFACLTFNMFMISYQGSKVLHLSNVPLWAAIVVSLGAGIIAAAVCYFLVNPRIRKYIAKGKEARESPTSSVVISVTGDPELDKVAIRSESTTTNASNSCDSLQTPSPSEPQGKIRKFFKWLFPDKSRVESEDTLRMFTSVQVLTACFAGFAHGANDVCNAIAPLVALIAVYRDFDVYQKKETPITVLLYGVFAICVGLWCLGHKVIRTVGTNMSEVNPASGFCIEFGAAVTALLASKMGLPISTTHCLVGAVVAVGSVKGGKETDWSLFRNVAFSWVVTLPVAGLFAALYMWLLHFTIPARYA</sequence>
<dbReference type="GO" id="GO:0035435">
    <property type="term" value="P:phosphate ion transmembrane transport"/>
    <property type="evidence" value="ECO:0000318"/>
    <property type="project" value="GO_Central"/>
</dbReference>
<keyword evidence="4 8" id="KW-0592">Phosphate transport</keyword>
<accession>O17404</accession>
<name>O17404_CAEEL</name>
<gene>
    <name evidence="10 12" type="primary">pitr-5</name>
    <name evidence="10" type="ORF">CELE_F09G2.3</name>
    <name evidence="12" type="ORF">F09G2.3</name>
</gene>
<dbReference type="CTD" id="179104"/>
<feature type="transmembrane region" description="Helical" evidence="8">
    <location>
        <begin position="392"/>
        <end position="412"/>
    </location>
</feature>
<evidence type="ECO:0000256" key="4">
    <source>
        <dbReference type="ARBA" id="ARBA00022592"/>
    </source>
</evidence>
<keyword evidence="3 8" id="KW-0813">Transport</keyword>
<feature type="region of interest" description="Disordered" evidence="9">
    <location>
        <begin position="296"/>
        <end position="316"/>
    </location>
</feature>
<proteinExistence type="inferred from homology"/>
<dbReference type="UCSC" id="F09G2.3">
    <property type="organism name" value="c. elegans"/>
</dbReference>
<evidence type="ECO:0000256" key="8">
    <source>
        <dbReference type="RuleBase" id="RU363058"/>
    </source>
</evidence>
<dbReference type="FunCoup" id="O17404">
    <property type="interactions" value="2284"/>
</dbReference>
<dbReference type="SMR" id="O17404"/>
<evidence type="ECO:0000256" key="7">
    <source>
        <dbReference type="ARBA" id="ARBA00023136"/>
    </source>
</evidence>
<dbReference type="InterPro" id="IPR001204">
    <property type="entry name" value="Phos_transporter"/>
</dbReference>